<proteinExistence type="predicted"/>
<dbReference type="EnsemblMetazoa" id="CLYHEMT022512.2">
    <property type="protein sequence ID" value="CLYHEMP022512.2"/>
    <property type="gene ID" value="CLYHEMG022512"/>
</dbReference>
<protein>
    <recommendedName>
        <fullName evidence="4">Cnidarian restricted protein</fullName>
    </recommendedName>
</protein>
<dbReference type="Proteomes" id="UP000594262">
    <property type="component" value="Unplaced"/>
</dbReference>
<reference evidence="2" key="1">
    <citation type="submission" date="2021-01" db="UniProtKB">
        <authorList>
            <consortium name="EnsemblMetazoa"/>
        </authorList>
    </citation>
    <scope>IDENTIFICATION</scope>
</reference>
<keyword evidence="3" id="KW-1185">Reference proteome</keyword>
<feature type="chain" id="PRO_5029682922" description="Cnidarian restricted protein" evidence="1">
    <location>
        <begin position="23"/>
        <end position="235"/>
    </location>
</feature>
<evidence type="ECO:0000313" key="2">
    <source>
        <dbReference type="EnsemblMetazoa" id="CLYHEMP022512.2"/>
    </source>
</evidence>
<dbReference type="AlphaFoldDB" id="A0A7M5XGH9"/>
<sequence length="235" mass="26746">MKSYHTILLTVLCIFVNHGVSAYEEIPEETRQFCREQAIEHCVDNEEPAPVGIESFGGESKTHSGIQEPIEKTGKLEPETDSNVKTTTSEPLLYEKIAKLGNEIDRFAKITTTSEPSMNQKQNVYQISKVLSTNTKRSESLSAKGYHKLERLRRDVSKDKISRISRLGRNRRAVSPPNSNVTSCWIQTTQSCIDGLRRRDGESCPYADFPMEDEICMENIGCYWIQYIIQMLVCD</sequence>
<name>A0A7M5XGH9_9CNID</name>
<accession>A0A7M5XGH9</accession>
<evidence type="ECO:0008006" key="4">
    <source>
        <dbReference type="Google" id="ProtNLM"/>
    </source>
</evidence>
<evidence type="ECO:0000313" key="3">
    <source>
        <dbReference type="Proteomes" id="UP000594262"/>
    </source>
</evidence>
<keyword evidence="1" id="KW-0732">Signal</keyword>
<feature type="signal peptide" evidence="1">
    <location>
        <begin position="1"/>
        <end position="22"/>
    </location>
</feature>
<organism evidence="2 3">
    <name type="scientific">Clytia hemisphaerica</name>
    <dbReference type="NCBI Taxonomy" id="252671"/>
    <lineage>
        <taxon>Eukaryota</taxon>
        <taxon>Metazoa</taxon>
        <taxon>Cnidaria</taxon>
        <taxon>Hydrozoa</taxon>
        <taxon>Hydroidolina</taxon>
        <taxon>Leptothecata</taxon>
        <taxon>Obeliida</taxon>
        <taxon>Clytiidae</taxon>
        <taxon>Clytia</taxon>
    </lineage>
</organism>
<evidence type="ECO:0000256" key="1">
    <source>
        <dbReference type="SAM" id="SignalP"/>
    </source>
</evidence>